<dbReference type="SUPFAM" id="SSF48173">
    <property type="entry name" value="Cryptochrome/photolyase FAD-binding domain"/>
    <property type="match status" value="1"/>
</dbReference>
<name>A0A7Y5AU93_9GAMM</name>
<evidence type="ECO:0000256" key="1">
    <source>
        <dbReference type="ARBA" id="ARBA00001932"/>
    </source>
</evidence>
<dbReference type="GO" id="GO:0003677">
    <property type="term" value="F:DNA binding"/>
    <property type="evidence" value="ECO:0007669"/>
    <property type="project" value="TreeGrafter"/>
</dbReference>
<comment type="cofactor">
    <cofactor evidence="12">
        <name>FAD</name>
        <dbReference type="ChEBI" id="CHEBI:57692"/>
    </cofactor>
    <text evidence="12">Binds 1 FAD per subunit.</text>
</comment>
<comment type="similarity">
    <text evidence="2">Belongs to the DNA photolyase class-1 family.</text>
</comment>
<dbReference type="InterPro" id="IPR014729">
    <property type="entry name" value="Rossmann-like_a/b/a_fold"/>
</dbReference>
<keyword evidence="5 12" id="KW-0285">Flavoprotein</keyword>
<dbReference type="PRINTS" id="PR00147">
    <property type="entry name" value="DNAPHOTLYASE"/>
</dbReference>
<feature type="site" description="Electron transfer via tryptophanyl radical" evidence="13">
    <location>
        <position position="314"/>
    </location>
</feature>
<dbReference type="GO" id="GO:0003904">
    <property type="term" value="F:deoxyribodipyrimidine photo-lyase activity"/>
    <property type="evidence" value="ECO:0007669"/>
    <property type="project" value="UniProtKB-EC"/>
</dbReference>
<dbReference type="Gene3D" id="3.40.50.620">
    <property type="entry name" value="HUPs"/>
    <property type="match status" value="1"/>
</dbReference>
<feature type="domain" description="Photolyase/cryptochrome alpha/beta" evidence="15">
    <location>
        <begin position="3"/>
        <end position="142"/>
    </location>
</feature>
<dbReference type="GO" id="GO:0071949">
    <property type="term" value="F:FAD binding"/>
    <property type="evidence" value="ECO:0007669"/>
    <property type="project" value="TreeGrafter"/>
</dbReference>
<dbReference type="GO" id="GO:0009416">
    <property type="term" value="P:response to light stimulus"/>
    <property type="evidence" value="ECO:0007669"/>
    <property type="project" value="TreeGrafter"/>
</dbReference>
<keyword evidence="16" id="KW-0456">Lyase</keyword>
<comment type="catalytic activity">
    <reaction evidence="9">
        <text>cyclobutadipyrimidine (in DNA) = 2 pyrimidine residues (in DNA).</text>
        <dbReference type="EC" id="4.1.99.3"/>
    </reaction>
</comment>
<evidence type="ECO:0000256" key="4">
    <source>
        <dbReference type="ARBA" id="ARBA00014046"/>
    </source>
</evidence>
<dbReference type="InterPro" id="IPR005101">
    <property type="entry name" value="Cryptochr/Photolyase_FAD-bd"/>
</dbReference>
<evidence type="ECO:0000256" key="9">
    <source>
        <dbReference type="ARBA" id="ARBA00033999"/>
    </source>
</evidence>
<organism evidence="16 17">
    <name type="scientific">Rheinheimera lutimaris</name>
    <dbReference type="NCBI Taxonomy" id="2740584"/>
    <lineage>
        <taxon>Bacteria</taxon>
        <taxon>Pseudomonadati</taxon>
        <taxon>Pseudomonadota</taxon>
        <taxon>Gammaproteobacteria</taxon>
        <taxon>Chromatiales</taxon>
        <taxon>Chromatiaceae</taxon>
        <taxon>Rheinheimera</taxon>
    </lineage>
</organism>
<dbReference type="Gene3D" id="1.10.579.10">
    <property type="entry name" value="DNA Cyclobutane Dipyrimidine Photolyase, subunit A, domain 3"/>
    <property type="match status" value="1"/>
</dbReference>
<dbReference type="FunFam" id="1.10.579.10:FF:000003">
    <property type="entry name" value="Deoxyribodipyrimidine photo-lyase"/>
    <property type="match status" value="1"/>
</dbReference>
<feature type="binding site" evidence="12">
    <location>
        <position position="228"/>
    </location>
    <ligand>
        <name>FAD</name>
        <dbReference type="ChEBI" id="CHEBI:57692"/>
    </ligand>
</feature>
<evidence type="ECO:0000256" key="7">
    <source>
        <dbReference type="ARBA" id="ARBA00022991"/>
    </source>
</evidence>
<evidence type="ECO:0000256" key="5">
    <source>
        <dbReference type="ARBA" id="ARBA00022630"/>
    </source>
</evidence>
<feature type="binding site" evidence="12">
    <location>
        <begin position="240"/>
        <end position="244"/>
    </location>
    <ligand>
        <name>FAD</name>
        <dbReference type="ChEBI" id="CHEBI:57692"/>
    </ligand>
</feature>
<feature type="binding site" evidence="12">
    <location>
        <begin position="282"/>
        <end position="289"/>
    </location>
    <ligand>
        <name>FAD</name>
        <dbReference type="ChEBI" id="CHEBI:57692"/>
    </ligand>
</feature>
<comment type="cofactor">
    <cofactor evidence="1">
        <name>(6R)-5,10-methylene-5,6,7,8-tetrahydrofolate</name>
        <dbReference type="ChEBI" id="CHEBI:15636"/>
    </cofactor>
</comment>
<dbReference type="SUPFAM" id="SSF52425">
    <property type="entry name" value="Cryptochrome/photolyase, N-terminal domain"/>
    <property type="match status" value="1"/>
</dbReference>
<gene>
    <name evidence="16" type="primary">phrB</name>
    <name evidence="16" type="ORF">HRH59_16065</name>
</gene>
<dbReference type="InterPro" id="IPR036134">
    <property type="entry name" value="Crypto/Photolyase_FAD-like_sf"/>
</dbReference>
<feature type="binding site" evidence="12">
    <location>
        <begin position="380"/>
        <end position="382"/>
    </location>
    <ligand>
        <name>FAD</name>
        <dbReference type="ChEBI" id="CHEBI:57692"/>
    </ligand>
</feature>
<sequence length="475" mass="53774">MQLLNVVWLRNDLRYFDNAVLCSAAEDAARTGAAVLALFIATPQTWQQHDMAPIKQDLIRRRVMQLQHEMMLLNIPLLAVEGSSYRQVTGVFTSLSRQFQLKVFVQTEYELREQQRDAAVEQLVVAQAGQFIRFDTQCIMPPGTIRTQQGDIYKVFTPFKRTWLSRLKEQGVQCLAKPEALPASNLQFVLPQLPALKNADNSSAAWPVAEAEVLDLMRAFCRSKVQDYHQARDFPAIDGTSKLSAYLALGVLSPSQCVARLQLEAADSWQQDKSGAEVWLSELIWREFYKHILVAWPQLIKHQPFQADTAAIRWSNNNSLFQAWCDGMTGYPIVDAAMRQLNQTGWMHNRLRMIAAGFLVKDLHIDWRLGERYFMSKLIDGDFAANNGGWQWAASTGTDAAPYFRIFNPVSQSEKFDPQGDFIRLYVPQLSKLHGKALHWPHTLGGVKGYPAPVVDHAVARKQTLALFAEVKKPG</sequence>
<feature type="site" description="Electron transfer via tryptophanyl radical" evidence="13">
    <location>
        <position position="390"/>
    </location>
</feature>
<dbReference type="InterPro" id="IPR002081">
    <property type="entry name" value="Cryptochrome/DNA_photolyase_1"/>
</dbReference>
<dbReference type="Proteomes" id="UP000523161">
    <property type="component" value="Unassembled WGS sequence"/>
</dbReference>
<evidence type="ECO:0000256" key="8">
    <source>
        <dbReference type="ARBA" id="ARBA00031671"/>
    </source>
</evidence>
<dbReference type="RefSeq" id="WP_173502290.1">
    <property type="nucleotide sequence ID" value="NZ_JABSOD010000021.1"/>
</dbReference>
<evidence type="ECO:0000313" key="17">
    <source>
        <dbReference type="Proteomes" id="UP000523161"/>
    </source>
</evidence>
<dbReference type="NCBIfam" id="NF007955">
    <property type="entry name" value="PRK10674.1"/>
    <property type="match status" value="1"/>
</dbReference>
<comment type="function">
    <text evidence="10">Involved in repair of UV radiation-induced DNA damage. Catalyzes the light-dependent monomerization (300-600 nm) of cyclobutyl pyrimidine dimers (in cis-syn configuration), which are formed between adjacent bases on the same DNA strand upon exposure to ultraviolet radiation.</text>
</comment>
<reference evidence="16 17" key="1">
    <citation type="submission" date="2020-06" db="EMBL/GenBank/DDBJ databases">
        <title>Rheinheimera sp. nov., a marine bacterium isolated from coastal.</title>
        <authorList>
            <person name="Yu Q."/>
            <person name="Qi Y."/>
            <person name="Pu J."/>
        </authorList>
    </citation>
    <scope>NUCLEOTIDE SEQUENCE [LARGE SCALE GENOMIC DNA]</scope>
    <source>
        <strain evidence="16 17">YQF-2</strain>
    </source>
</reference>
<dbReference type="EC" id="4.1.99.3" evidence="3"/>
<dbReference type="InterPro" id="IPR006050">
    <property type="entry name" value="DNA_photolyase_N"/>
</dbReference>
<evidence type="ECO:0000256" key="14">
    <source>
        <dbReference type="RuleBase" id="RU004182"/>
    </source>
</evidence>
<keyword evidence="7 14" id="KW-0157">Chromophore</keyword>
<accession>A0A7Y5AU93</accession>
<dbReference type="InterPro" id="IPR036155">
    <property type="entry name" value="Crypto/Photolyase_N_sf"/>
</dbReference>
<evidence type="ECO:0000256" key="12">
    <source>
        <dbReference type="PIRSR" id="PIRSR602081-1"/>
    </source>
</evidence>
<evidence type="ECO:0000256" key="13">
    <source>
        <dbReference type="PIRSR" id="PIRSR602081-2"/>
    </source>
</evidence>
<dbReference type="EMBL" id="JABSOD010000021">
    <property type="protein sequence ID" value="NRQ44060.1"/>
    <property type="molecule type" value="Genomic_DNA"/>
</dbReference>
<evidence type="ECO:0000256" key="3">
    <source>
        <dbReference type="ARBA" id="ARBA00013149"/>
    </source>
</evidence>
<feature type="site" description="Electron transfer via tryptophanyl radical" evidence="13">
    <location>
        <position position="367"/>
    </location>
</feature>
<comment type="caution">
    <text evidence="16">The sequence shown here is derived from an EMBL/GenBank/DDBJ whole genome shotgun (WGS) entry which is preliminary data.</text>
</comment>
<dbReference type="InterPro" id="IPR018394">
    <property type="entry name" value="DNA_photolyase_1_CS_C"/>
</dbReference>
<keyword evidence="17" id="KW-1185">Reference proteome</keyword>
<dbReference type="PROSITE" id="PS00394">
    <property type="entry name" value="DNA_PHOTOLYASES_1_1"/>
    <property type="match status" value="1"/>
</dbReference>
<evidence type="ECO:0000259" key="15">
    <source>
        <dbReference type="PROSITE" id="PS51645"/>
    </source>
</evidence>
<dbReference type="PROSITE" id="PS51645">
    <property type="entry name" value="PHR_CRY_ALPHA_BETA"/>
    <property type="match status" value="1"/>
</dbReference>
<keyword evidence="6 12" id="KW-0274">FAD</keyword>
<dbReference type="Gene3D" id="1.25.40.80">
    <property type="match status" value="1"/>
</dbReference>
<evidence type="ECO:0000256" key="6">
    <source>
        <dbReference type="ARBA" id="ARBA00022827"/>
    </source>
</evidence>
<evidence type="ECO:0000313" key="16">
    <source>
        <dbReference type="EMBL" id="NRQ44060.1"/>
    </source>
</evidence>
<evidence type="ECO:0000256" key="11">
    <source>
        <dbReference type="ARBA" id="ARBA00083107"/>
    </source>
</evidence>
<protein>
    <recommendedName>
        <fullName evidence="4">Deoxyribodipyrimidine photo-lyase</fullName>
        <ecNumber evidence="3">4.1.99.3</ecNumber>
    </recommendedName>
    <alternativeName>
        <fullName evidence="8">DNA photolyase</fullName>
    </alternativeName>
    <alternativeName>
        <fullName evidence="11">Photoreactivating enzyme</fullName>
    </alternativeName>
</protein>
<dbReference type="Pfam" id="PF00875">
    <property type="entry name" value="DNA_photolyase"/>
    <property type="match status" value="1"/>
</dbReference>
<dbReference type="Pfam" id="PF03441">
    <property type="entry name" value="FAD_binding_7"/>
    <property type="match status" value="1"/>
</dbReference>
<dbReference type="PANTHER" id="PTHR11455:SF9">
    <property type="entry name" value="CRYPTOCHROME CIRCADIAN CLOCK 5 ISOFORM X1"/>
    <property type="match status" value="1"/>
</dbReference>
<proteinExistence type="inferred from homology"/>
<evidence type="ECO:0000256" key="2">
    <source>
        <dbReference type="ARBA" id="ARBA00005862"/>
    </source>
</evidence>
<dbReference type="GO" id="GO:0000719">
    <property type="term" value="P:photoreactive repair"/>
    <property type="evidence" value="ECO:0007669"/>
    <property type="project" value="UniProtKB-ARBA"/>
</dbReference>
<evidence type="ECO:0000256" key="10">
    <source>
        <dbReference type="ARBA" id="ARBA00059220"/>
    </source>
</evidence>
<comment type="similarity">
    <text evidence="14">Belongs to the DNA photolyase family.</text>
</comment>
<dbReference type="AlphaFoldDB" id="A0A7Y5AU93"/>
<dbReference type="PANTHER" id="PTHR11455">
    <property type="entry name" value="CRYPTOCHROME"/>
    <property type="match status" value="1"/>
</dbReference>
<feature type="binding site" evidence="12">
    <location>
        <position position="279"/>
    </location>
    <ligand>
        <name>FAD</name>
        <dbReference type="ChEBI" id="CHEBI:57692"/>
    </ligand>
</feature>